<gene>
    <name evidence="3" type="ORF">ESY86_08460</name>
</gene>
<protein>
    <recommendedName>
        <fullName evidence="5">Chromosome partitioning protein ParA</fullName>
    </recommendedName>
</protein>
<evidence type="ECO:0000313" key="3">
    <source>
        <dbReference type="EMBL" id="TXD89407.1"/>
    </source>
</evidence>
<evidence type="ECO:0000256" key="1">
    <source>
        <dbReference type="SAM" id="Coils"/>
    </source>
</evidence>
<evidence type="ECO:0000256" key="2">
    <source>
        <dbReference type="SAM" id="Phobius"/>
    </source>
</evidence>
<organism evidence="3 4">
    <name type="scientific">Subsaximicrobium wynnwilliamsii</name>
    <dbReference type="NCBI Taxonomy" id="291179"/>
    <lineage>
        <taxon>Bacteria</taxon>
        <taxon>Pseudomonadati</taxon>
        <taxon>Bacteroidota</taxon>
        <taxon>Flavobacteriia</taxon>
        <taxon>Flavobacteriales</taxon>
        <taxon>Flavobacteriaceae</taxon>
        <taxon>Subsaximicrobium</taxon>
    </lineage>
</organism>
<proteinExistence type="predicted"/>
<keyword evidence="4" id="KW-1185">Reference proteome</keyword>
<evidence type="ECO:0000313" key="4">
    <source>
        <dbReference type="Proteomes" id="UP000321578"/>
    </source>
</evidence>
<sequence>MIVNPQFFNYRLIIGSLIIAVAVLTVFSFTSYQSISAQQQFIEQEKNLIAGELSQMIDRYDDVSLSNNLIASNLALAKAKAKTTLDSLKMLRSDLSTLANFRQQLSHLRFKNKSLFASLDSVEQKNEELEKEKRLAYSSLDQKNHTISYLKNKNENLSKVLEKGALMTANSFKANGFQNIFGNRKVSTKAKQVNSFNVCFTLAENALTTKGLKNIYIQILNPKNNVIADKGVVKFGQHSLIYSQKEAVYYNNKVLELCIDVAAENNEQPLLEGTYNISVFQDHRKLGNAQVDLK</sequence>
<dbReference type="EMBL" id="VORO01000007">
    <property type="protein sequence ID" value="TXD89407.1"/>
    <property type="molecule type" value="Genomic_DNA"/>
</dbReference>
<name>A0A5C6ZL89_9FLAO</name>
<dbReference type="OrthoDB" id="1115172at2"/>
<evidence type="ECO:0008006" key="5">
    <source>
        <dbReference type="Google" id="ProtNLM"/>
    </source>
</evidence>
<feature type="transmembrane region" description="Helical" evidence="2">
    <location>
        <begin position="12"/>
        <end position="32"/>
    </location>
</feature>
<dbReference type="RefSeq" id="WP_147086160.1">
    <property type="nucleotide sequence ID" value="NZ_VORM01000006.1"/>
</dbReference>
<keyword evidence="1" id="KW-0175">Coiled coil</keyword>
<accession>A0A5C6ZL89</accession>
<dbReference type="Proteomes" id="UP000321578">
    <property type="component" value="Unassembled WGS sequence"/>
</dbReference>
<comment type="caution">
    <text evidence="3">The sequence shown here is derived from an EMBL/GenBank/DDBJ whole genome shotgun (WGS) entry which is preliminary data.</text>
</comment>
<keyword evidence="2" id="KW-0812">Transmembrane</keyword>
<keyword evidence="2" id="KW-1133">Transmembrane helix</keyword>
<reference evidence="3 4" key="1">
    <citation type="submission" date="2019-08" db="EMBL/GenBank/DDBJ databases">
        <title>Genomes of Subsaximicrobium wynnwilliamsii strains.</title>
        <authorList>
            <person name="Bowman J.P."/>
        </authorList>
    </citation>
    <scope>NUCLEOTIDE SEQUENCE [LARGE SCALE GENOMIC DNA]</scope>
    <source>
        <strain evidence="3 4">2-80-2</strain>
    </source>
</reference>
<dbReference type="AlphaFoldDB" id="A0A5C6ZL89"/>
<keyword evidence="2" id="KW-0472">Membrane</keyword>
<feature type="coiled-coil region" evidence="1">
    <location>
        <begin position="112"/>
        <end position="139"/>
    </location>
</feature>